<evidence type="ECO:0000256" key="1">
    <source>
        <dbReference type="ARBA" id="ARBA00022448"/>
    </source>
</evidence>
<dbReference type="PANTHER" id="PTHR43790:SF9">
    <property type="entry name" value="GALACTOFURANOSE TRANSPORTER ATP-BINDING PROTEIN YTFR"/>
    <property type="match status" value="1"/>
</dbReference>
<evidence type="ECO:0000313" key="7">
    <source>
        <dbReference type="Proteomes" id="UP000219482"/>
    </source>
</evidence>
<evidence type="ECO:0000256" key="4">
    <source>
        <dbReference type="ARBA" id="ARBA00022840"/>
    </source>
</evidence>
<evidence type="ECO:0000256" key="3">
    <source>
        <dbReference type="ARBA" id="ARBA00022741"/>
    </source>
</evidence>
<dbReference type="InterPro" id="IPR050107">
    <property type="entry name" value="ABC_carbohydrate_import_ATPase"/>
</dbReference>
<keyword evidence="7" id="KW-1185">Reference proteome</keyword>
<dbReference type="GO" id="GO:0016887">
    <property type="term" value="F:ATP hydrolysis activity"/>
    <property type="evidence" value="ECO:0007669"/>
    <property type="project" value="InterPro"/>
</dbReference>
<dbReference type="SMART" id="SM00382">
    <property type="entry name" value="AAA"/>
    <property type="match status" value="2"/>
</dbReference>
<evidence type="ECO:0000256" key="2">
    <source>
        <dbReference type="ARBA" id="ARBA00022737"/>
    </source>
</evidence>
<dbReference type="InterPro" id="IPR027417">
    <property type="entry name" value="P-loop_NTPase"/>
</dbReference>
<organism evidence="6 7">
    <name type="scientific">Blastococcus haudaquaticus</name>
    <dbReference type="NCBI Taxonomy" id="1938745"/>
    <lineage>
        <taxon>Bacteria</taxon>
        <taxon>Bacillati</taxon>
        <taxon>Actinomycetota</taxon>
        <taxon>Actinomycetes</taxon>
        <taxon>Geodermatophilales</taxon>
        <taxon>Geodermatophilaceae</taxon>
        <taxon>Blastococcus</taxon>
    </lineage>
</organism>
<dbReference type="InterPro" id="IPR003439">
    <property type="entry name" value="ABC_transporter-like_ATP-bd"/>
</dbReference>
<dbReference type="InterPro" id="IPR003593">
    <property type="entry name" value="AAA+_ATPase"/>
</dbReference>
<keyword evidence="1" id="KW-0813">Transport</keyword>
<evidence type="ECO:0000259" key="5">
    <source>
        <dbReference type="PROSITE" id="PS50893"/>
    </source>
</evidence>
<dbReference type="OrthoDB" id="8039522at2"/>
<reference evidence="7" key="1">
    <citation type="submission" date="2017-09" db="EMBL/GenBank/DDBJ databases">
        <authorList>
            <person name="Varghese N."/>
            <person name="Submissions S."/>
        </authorList>
    </citation>
    <scope>NUCLEOTIDE SEQUENCE [LARGE SCALE GENOMIC DNA]</scope>
    <source>
        <strain evidence="7">DSM 44270</strain>
    </source>
</reference>
<dbReference type="AlphaFoldDB" id="A0A286H2P9"/>
<dbReference type="CDD" id="cd03215">
    <property type="entry name" value="ABC_Carb_Monos_II"/>
    <property type="match status" value="1"/>
</dbReference>
<dbReference type="PROSITE" id="PS50893">
    <property type="entry name" value="ABC_TRANSPORTER_2"/>
    <property type="match status" value="2"/>
</dbReference>
<dbReference type="EMBL" id="OCNK01000004">
    <property type="protein sequence ID" value="SOE02065.1"/>
    <property type="molecule type" value="Genomic_DNA"/>
</dbReference>
<evidence type="ECO:0000313" key="6">
    <source>
        <dbReference type="EMBL" id="SOE02065.1"/>
    </source>
</evidence>
<dbReference type="CDD" id="cd03216">
    <property type="entry name" value="ABC_Carb_Monos_I"/>
    <property type="match status" value="1"/>
</dbReference>
<dbReference type="SUPFAM" id="SSF52540">
    <property type="entry name" value="P-loop containing nucleoside triphosphate hydrolases"/>
    <property type="match status" value="2"/>
</dbReference>
<dbReference type="Pfam" id="PF00005">
    <property type="entry name" value="ABC_tran"/>
    <property type="match status" value="2"/>
</dbReference>
<keyword evidence="3" id="KW-0547">Nucleotide-binding</keyword>
<proteinExistence type="predicted"/>
<feature type="domain" description="ABC transporter" evidence="5">
    <location>
        <begin position="268"/>
        <end position="506"/>
    </location>
</feature>
<accession>A0A286H2P9</accession>
<dbReference type="PANTHER" id="PTHR43790">
    <property type="entry name" value="CARBOHYDRATE TRANSPORT ATP-BINDING PROTEIN MG119-RELATED"/>
    <property type="match status" value="1"/>
</dbReference>
<protein>
    <submittedName>
        <fullName evidence="6">Ribose transport system ATP-binding protein/rhamnose transport system ATP-binding protein</fullName>
    </submittedName>
</protein>
<dbReference type="Gene3D" id="3.40.50.300">
    <property type="entry name" value="P-loop containing nucleotide triphosphate hydrolases"/>
    <property type="match status" value="2"/>
</dbReference>
<keyword evidence="2" id="KW-0677">Repeat</keyword>
<dbReference type="GO" id="GO:0005524">
    <property type="term" value="F:ATP binding"/>
    <property type="evidence" value="ECO:0007669"/>
    <property type="project" value="UniProtKB-KW"/>
</dbReference>
<gene>
    <name evidence="6" type="ORF">SAMN06272739_3331</name>
</gene>
<name>A0A286H2P9_9ACTN</name>
<sequence>MLSLEAQHVRKTYGGVTALADAGLRVRPGTVHALLGENGAGKSTLVKIITGAVRPDAGVLRLEGTDVSFSDTADAARHGVAVVSQELSLFPDLDVLSNMFPMREPRRGPFVDRGRMAELARPILDQLGLRVSLRDKVGDLSLAQRQLLEVAKALVTDPRVLILDEPTSALDSKTAEVLLDILRVLRDRQVAVVFVSHILEEVMALCDEVTVLRDGSTVLDAAPLAGLTIPKIVESMLGERHAELAEVRPRATVDLSGAVAAPRGSGALRVENVSVEDRLSDVSVTATPGEVVGLAGVAGAGHQTVLELAAGLRRPTAGSVLLPDGKPAPRGLRAAIARGVALVTGDRRRLGLMLDKPIWDNAGQVRSVALARDGLLVRKRTLRERAAEHASRVNLRTSSLEKSAGLLSGGNQQKVVLMKWLQTHPSVLLLDDPTRGVDIGAKAEMHGLVRSVADAGAVVLMCSTDLDELATLCDRVYVLHHGRVCAELAGETLRQHEILAAMNTGTVPTA</sequence>
<dbReference type="Proteomes" id="UP000219482">
    <property type="component" value="Unassembled WGS sequence"/>
</dbReference>
<dbReference type="RefSeq" id="WP_097185072.1">
    <property type="nucleotide sequence ID" value="NZ_OCNK01000004.1"/>
</dbReference>
<keyword evidence="4 6" id="KW-0067">ATP-binding</keyword>
<feature type="domain" description="ABC transporter" evidence="5">
    <location>
        <begin position="4"/>
        <end position="239"/>
    </location>
</feature>